<gene>
    <name evidence="2" type="ORF">METZ01_LOCUS462738</name>
</gene>
<accession>A0A383AQB6</accession>
<reference evidence="2" key="1">
    <citation type="submission" date="2018-05" db="EMBL/GenBank/DDBJ databases">
        <authorList>
            <person name="Lanie J.A."/>
            <person name="Ng W.-L."/>
            <person name="Kazmierczak K.M."/>
            <person name="Andrzejewski T.M."/>
            <person name="Davidsen T.M."/>
            <person name="Wayne K.J."/>
            <person name="Tettelin H."/>
            <person name="Glass J.I."/>
            <person name="Rusch D."/>
            <person name="Podicherti R."/>
            <person name="Tsui H.-C.T."/>
            <person name="Winkler M.E."/>
        </authorList>
    </citation>
    <scope>NUCLEOTIDE SEQUENCE</scope>
</reference>
<dbReference type="AlphaFoldDB" id="A0A383AQB6"/>
<evidence type="ECO:0000313" key="2">
    <source>
        <dbReference type="EMBL" id="SVE09884.1"/>
    </source>
</evidence>
<keyword evidence="1" id="KW-0472">Membrane</keyword>
<proteinExistence type="predicted"/>
<protein>
    <submittedName>
        <fullName evidence="2">Uncharacterized protein</fullName>
    </submittedName>
</protein>
<keyword evidence="1" id="KW-1133">Transmembrane helix</keyword>
<keyword evidence="1" id="KW-0812">Transmembrane</keyword>
<organism evidence="2">
    <name type="scientific">marine metagenome</name>
    <dbReference type="NCBI Taxonomy" id="408172"/>
    <lineage>
        <taxon>unclassified sequences</taxon>
        <taxon>metagenomes</taxon>
        <taxon>ecological metagenomes</taxon>
    </lineage>
</organism>
<evidence type="ECO:0000256" key="1">
    <source>
        <dbReference type="SAM" id="Phobius"/>
    </source>
</evidence>
<sequence length="74" mass="8280">MKKKALTTKNYIAIAIIAAAIGGWFWYSNNKEQIKEKAVETVIEKTVDTAVNKAADNIKEKAVEKITDLINNKQ</sequence>
<dbReference type="EMBL" id="UINC01194008">
    <property type="protein sequence ID" value="SVE09884.1"/>
    <property type="molecule type" value="Genomic_DNA"/>
</dbReference>
<name>A0A383AQB6_9ZZZZ</name>
<feature type="transmembrane region" description="Helical" evidence="1">
    <location>
        <begin position="12"/>
        <end position="27"/>
    </location>
</feature>